<dbReference type="eggNOG" id="ENOG502SKWN">
    <property type="taxonomic scope" value="Eukaryota"/>
</dbReference>
<accession>W7AGZ9</accession>
<organism evidence="1 2">
    <name type="scientific">Plasmodium vinckei petteri</name>
    <dbReference type="NCBI Taxonomy" id="138298"/>
    <lineage>
        <taxon>Eukaryota</taxon>
        <taxon>Sar</taxon>
        <taxon>Alveolata</taxon>
        <taxon>Apicomplexa</taxon>
        <taxon>Aconoidasida</taxon>
        <taxon>Haemosporida</taxon>
        <taxon>Plasmodiidae</taxon>
        <taxon>Plasmodium</taxon>
        <taxon>Plasmodium (Vinckeia)</taxon>
    </lineage>
</organism>
<proteinExistence type="predicted"/>
<dbReference type="EMBL" id="KI965402">
    <property type="protein sequence ID" value="EUD71020.1"/>
    <property type="molecule type" value="Genomic_DNA"/>
</dbReference>
<gene>
    <name evidence="1" type="ORF">YYG_03651</name>
</gene>
<dbReference type="Proteomes" id="UP000030659">
    <property type="component" value="Unassembled WGS sequence"/>
</dbReference>
<dbReference type="AlphaFoldDB" id="W7AGZ9"/>
<evidence type="ECO:0000313" key="1">
    <source>
        <dbReference type="EMBL" id="EUD71020.1"/>
    </source>
</evidence>
<reference evidence="1 2" key="1">
    <citation type="submission" date="2013-02" db="EMBL/GenBank/DDBJ databases">
        <title>The Genome Sequence of Plasmodium vinckei petteri CR.</title>
        <authorList>
            <consortium name="The Broad Institute Genome Sequencing Platform"/>
            <consortium name="The Broad Institute Genome Sequencing Center for Infectious Disease"/>
            <person name="Neafsey D."/>
            <person name="Cheeseman I."/>
            <person name="Volkman S."/>
            <person name="Adams J."/>
            <person name="Walker B."/>
            <person name="Young S.K."/>
            <person name="Zeng Q."/>
            <person name="Gargeya S."/>
            <person name="Fitzgerald M."/>
            <person name="Haas B."/>
            <person name="Abouelleil A."/>
            <person name="Alvarado L."/>
            <person name="Arachchi H.M."/>
            <person name="Berlin A.M."/>
            <person name="Chapman S.B."/>
            <person name="Dewar J."/>
            <person name="Goldberg J."/>
            <person name="Griggs A."/>
            <person name="Gujja S."/>
            <person name="Hansen M."/>
            <person name="Howarth C."/>
            <person name="Imamovic A."/>
            <person name="Larimer J."/>
            <person name="McCowan C."/>
            <person name="Murphy C."/>
            <person name="Neiman D."/>
            <person name="Pearson M."/>
            <person name="Priest M."/>
            <person name="Roberts A."/>
            <person name="Saif S."/>
            <person name="Shea T."/>
            <person name="Sisk P."/>
            <person name="Sykes S."/>
            <person name="Wortman J."/>
            <person name="Nusbaum C."/>
            <person name="Birren B."/>
        </authorList>
    </citation>
    <scope>NUCLEOTIDE SEQUENCE [LARGE SCALE GENOMIC DNA]</scope>
    <source>
        <strain evidence="1 2">CR</strain>
    </source>
</reference>
<name>W7AGZ9_PLAVN</name>
<evidence type="ECO:0000313" key="2">
    <source>
        <dbReference type="Proteomes" id="UP000030659"/>
    </source>
</evidence>
<protein>
    <submittedName>
        <fullName evidence="1">Uncharacterized protein</fullName>
    </submittedName>
</protein>
<sequence>MINGIKCLGSQKRGYFTAIDRKLREVPYLSRYVILEKLKKKPRYVSECAGTPRRSYLYNTFDNIRYKPTFNPYVELNKDKKYRLDNWESRNHDNFNPIKCYVRGSRKSYDVPYAILPSKDELGNFHPPVLSGRYKADIEKQYYMNDLPWVWHKNFYTGTNHFCDNMVVGKKKWYRKEKQNEQIKESMKKINDLVLEYREECKGKKRYNFLEKVVNTLGEELAHNICQHGSFFKKIKNKKDKKN</sequence>